<reference evidence="2 4" key="2">
    <citation type="submission" date="2009-10" db="EMBL/GenBank/DDBJ databases">
        <title>The Genome Sequence of Prochlorococcus phage P-SSM2.</title>
        <authorList>
            <consortium name="The Broad Institute Genome Sequencing Platform"/>
            <person name="Henn M.R."/>
            <person name="Sullivan M.S."/>
            <person name="Osburne M.S."/>
            <person name="Levin J."/>
            <person name="Malboeuf C."/>
            <person name="Casali M."/>
            <person name="Russ C."/>
            <person name="Lennon N."/>
            <person name="Chapman S.B."/>
            <person name="Erlich R."/>
            <person name="Young S.K."/>
            <person name="Koehrsen M."/>
            <person name="Yandava C."/>
            <person name="Zeng Q."/>
            <person name="Alvarado L."/>
            <person name="Anderson S."/>
            <person name="Berlin A."/>
            <person name="Borenstein D."/>
            <person name="Chen Z."/>
            <person name="Engels R."/>
            <person name="Freedman E."/>
            <person name="Gellesch M."/>
            <person name="Goldberg J."/>
            <person name="Green L."/>
            <person name="Griggs A."/>
            <person name="Gujja S."/>
            <person name="Heilman E.R."/>
            <person name="Heiman D."/>
            <person name="Hepburn T."/>
            <person name="Howarth C."/>
            <person name="Jen D."/>
            <person name="Larson L."/>
            <person name="Lewis B."/>
            <person name="Mehta T."/>
            <person name="Park D."/>
            <person name="Pearson M."/>
            <person name="Richards J."/>
            <person name="Rizzolo K."/>
            <person name="Roberts A."/>
            <person name="Ryan E."/>
            <person name="Saif S."/>
            <person name="Shea T."/>
            <person name="Shenoy N."/>
            <person name="Sisk P."/>
            <person name="Stolte C."/>
            <person name="Sykes S."/>
            <person name="Walk T."/>
            <person name="White J."/>
            <person name="Yu Q."/>
            <person name="Coleman M.L."/>
            <person name="Huang K.H."/>
            <person name="Weigele P.R."/>
            <person name="DeFrancesco A.S."/>
            <person name="Kern S.E."/>
            <person name="Thompson L.R."/>
            <person name="Fu R."/>
            <person name="Hombeck B."/>
            <person name="Chisholm S.W."/>
            <person name="Haas B."/>
            <person name="Nusbaum C."/>
            <person name="Birren B."/>
        </authorList>
    </citation>
    <scope>NUCLEOTIDE SEQUENCE [LARGE SCALE GENOMIC DNA]</scope>
    <source>
        <strain evidence="2">P-SSM2</strain>
    </source>
</reference>
<keyword evidence="3" id="KW-1185">Reference proteome</keyword>
<accession>Q58M56</accession>
<dbReference type="KEGG" id="vg:3294417"/>
<reference evidence="1 3" key="1">
    <citation type="journal article" date="2005" name="PLoS Biol.">
        <title>Three Prochlorococcus cyanophage genomes: signature features and ecological interpretations.</title>
        <authorList>
            <person name="Sullivan M.B."/>
            <person name="Coleman M.L."/>
            <person name="Weigele P."/>
            <person name="Rohwer F."/>
            <person name="Chisholm S.W."/>
        </authorList>
    </citation>
    <scope>NUCLEOTIDE SEQUENCE</scope>
</reference>
<dbReference type="EMBL" id="AY939844">
    <property type="protein sequence ID" value="AAX44676.1"/>
    <property type="molecule type" value="Genomic_DNA"/>
</dbReference>
<proteinExistence type="predicted"/>
<dbReference type="Proteomes" id="UP000000991">
    <property type="component" value="Segment"/>
</dbReference>
<dbReference type="GeneID" id="3294417"/>
<evidence type="ECO:0000313" key="2">
    <source>
        <dbReference type="EMBL" id="ACY76175.1"/>
    </source>
</evidence>
<gene>
    <name evidence="2" type="ORF">PCMG_00299</name>
    <name evidence="1" type="ORF">PSSM2_299</name>
</gene>
<organism evidence="1 3">
    <name type="scientific">Prochlorococcus phage P-SSM2</name>
    <dbReference type="NCBI Taxonomy" id="268746"/>
    <lineage>
        <taxon>Viruses</taxon>
        <taxon>Duplodnaviria</taxon>
        <taxon>Heunggongvirae</taxon>
        <taxon>Uroviricota</taxon>
        <taxon>Caudoviricetes</taxon>
        <taxon>Pantevenvirales</taxon>
        <taxon>Kyanoviridae</taxon>
        <taxon>Salacisavirus</taxon>
        <taxon>Salacisavirus pssm2</taxon>
    </lineage>
</organism>
<sequence length="221" mass="23536">MAFNRELSQFGHYIVVDDTTGKIAITSTTTPNIGFGTTNPQFKVDVAGDINFTGDIYRQGEKFTSGVGIGSTTSNPVSAEISNKIGVGFTDINFVGAGMTVTGYGTTIVVDFTNLAVKSDATIPSLTILSSSVNVDSNTSYLTNTVGAGFTVTLPLTKNPGDFIELHDTEVSWGINNLMVATQNNEQFKNFSGVIDSPLACDVDGATVKLVWTNTYWRVFA</sequence>
<evidence type="ECO:0000313" key="3">
    <source>
        <dbReference type="Proteomes" id="UP000000991"/>
    </source>
</evidence>
<organismHost>
    <name type="scientific">Prochlorococcus</name>
    <dbReference type="NCBI Taxonomy" id="1218"/>
</organismHost>
<reference evidence="1 3" key="3">
    <citation type="journal article" date="2010" name="Environ. Microbiol.">
        <title>Genomic analysis of oceanic cyanobacterial myoviruses compared with T4-like myoviruses from diverse hosts and environments.</title>
        <authorList>
            <person name="Sullivan M.B."/>
            <person name="Huang K.H."/>
            <person name="Ignacio-Espinoza J.C."/>
            <person name="Berlin A.M."/>
            <person name="Kelly L."/>
            <person name="Weigele P.R."/>
            <person name="DeFrancesco A.S."/>
            <person name="Kern S.E."/>
            <person name="Thompson L.R."/>
            <person name="Young S."/>
            <person name="Yandava C."/>
            <person name="Fu R."/>
            <person name="Krastins B."/>
            <person name="Chase M."/>
            <person name="Sarracino D."/>
            <person name="Osburne M.S."/>
            <person name="Henn M.R."/>
            <person name="Chisholm S.W."/>
        </authorList>
    </citation>
    <scope>NUCLEOTIDE SEQUENCE [LARGE SCALE GENOMIC DNA]</scope>
</reference>
<dbReference type="Proteomes" id="UP000013923">
    <property type="component" value="Genome"/>
</dbReference>
<dbReference type="OrthoDB" id="24322at10239"/>
<dbReference type="EMBL" id="GU071092">
    <property type="protein sequence ID" value="ACY76175.1"/>
    <property type="molecule type" value="Genomic_DNA"/>
</dbReference>
<dbReference type="RefSeq" id="YP_214530.1">
    <property type="nucleotide sequence ID" value="NC_006883.2"/>
</dbReference>
<name>Q58M56_BPPRM</name>
<evidence type="ECO:0000313" key="4">
    <source>
        <dbReference type="Proteomes" id="UP000013923"/>
    </source>
</evidence>
<evidence type="ECO:0000313" key="1">
    <source>
        <dbReference type="EMBL" id="AAX44676.1"/>
    </source>
</evidence>
<protein>
    <submittedName>
        <fullName evidence="1">Putative T4-like hoc protein</fullName>
    </submittedName>
</protein>